<proteinExistence type="predicted"/>
<keyword evidence="3" id="KW-1185">Reference proteome</keyword>
<reference evidence="2 3" key="1">
    <citation type="submission" date="2019-04" db="EMBL/GenBank/DDBJ databases">
        <authorList>
            <person name="Adelsberg A.K."/>
            <person name="Kohli N."/>
            <person name="Marar C.I."/>
            <person name="Roccamo R.A."/>
            <person name="Shoush J.M."/>
            <person name="Butela K.A."/>
            <person name="Garlena R.A."/>
            <person name="Russell D.A."/>
            <person name="Pope W.H."/>
            <person name="Jacobs-Sera D."/>
            <person name="Hatfull G.F."/>
        </authorList>
    </citation>
    <scope>NUCLEOTIDE SEQUENCE [LARGE SCALE GENOMIC DNA]</scope>
</reference>
<dbReference type="KEGG" id="vg:55013845"/>
<feature type="compositionally biased region" description="Acidic residues" evidence="1">
    <location>
        <begin position="67"/>
        <end position="82"/>
    </location>
</feature>
<accession>A0A4D6TAH1</accession>
<dbReference type="EMBL" id="MK814757">
    <property type="protein sequence ID" value="QCG77644.1"/>
    <property type="molecule type" value="Genomic_DNA"/>
</dbReference>
<dbReference type="RefSeq" id="YP_009822349.1">
    <property type="nucleotide sequence ID" value="NC_048185.1"/>
</dbReference>
<evidence type="ECO:0000313" key="2">
    <source>
        <dbReference type="EMBL" id="QCG77644.1"/>
    </source>
</evidence>
<gene>
    <name evidence="2" type="primary">61</name>
    <name evidence="2" type="ORF">SEA_FAIRFAXIDUM_61</name>
</gene>
<evidence type="ECO:0000313" key="3">
    <source>
        <dbReference type="Proteomes" id="UP000298794"/>
    </source>
</evidence>
<evidence type="ECO:0000256" key="1">
    <source>
        <dbReference type="SAM" id="MobiDB-lite"/>
    </source>
</evidence>
<sequence>MTSPSTTSHLSDQQLARVDALKVAREVLAAKAFVSSGAVDPAPLIDIADYVITGQDRWFDAAHAAPEPDDIENPDDQPSDQF</sequence>
<dbReference type="GeneID" id="55013845"/>
<name>A0A4D6TAH1_9CAUD</name>
<protein>
    <submittedName>
        <fullName evidence="2">Uncharacterized protein</fullName>
    </submittedName>
</protein>
<dbReference type="Proteomes" id="UP000298794">
    <property type="component" value="Segment"/>
</dbReference>
<organism evidence="2 3">
    <name type="scientific">Gordonia phage Fairfaxidum</name>
    <dbReference type="NCBI Taxonomy" id="2572526"/>
    <lineage>
        <taxon>Viruses</taxon>
        <taxon>Duplodnaviria</taxon>
        <taxon>Heunggongvirae</taxon>
        <taxon>Uroviricota</taxon>
        <taxon>Caudoviricetes</taxon>
        <taxon>Fairfaxidumvirus</taxon>
        <taxon>Fairfaxidumvirus fairfaxidum</taxon>
    </lineage>
</organism>
<feature type="region of interest" description="Disordered" evidence="1">
    <location>
        <begin position="61"/>
        <end position="82"/>
    </location>
</feature>